<organism evidence="10 11">
    <name type="scientific">Amorphotheca resinae ATCC 22711</name>
    <dbReference type="NCBI Taxonomy" id="857342"/>
    <lineage>
        <taxon>Eukaryota</taxon>
        <taxon>Fungi</taxon>
        <taxon>Dikarya</taxon>
        <taxon>Ascomycota</taxon>
        <taxon>Pezizomycotina</taxon>
        <taxon>Leotiomycetes</taxon>
        <taxon>Helotiales</taxon>
        <taxon>Amorphothecaceae</taxon>
        <taxon>Amorphotheca</taxon>
    </lineage>
</organism>
<feature type="region of interest" description="Disordered" evidence="8">
    <location>
        <begin position="602"/>
        <end position="635"/>
    </location>
</feature>
<keyword evidence="11" id="KW-1185">Reference proteome</keyword>
<dbReference type="GO" id="GO:0000981">
    <property type="term" value="F:DNA-binding transcription factor activity, RNA polymerase II-specific"/>
    <property type="evidence" value="ECO:0007669"/>
    <property type="project" value="InterPro"/>
</dbReference>
<keyword evidence="3" id="KW-0862">Zinc</keyword>
<dbReference type="Proteomes" id="UP000241818">
    <property type="component" value="Unassembled WGS sequence"/>
</dbReference>
<feature type="compositionally biased region" description="Polar residues" evidence="8">
    <location>
        <begin position="602"/>
        <end position="615"/>
    </location>
</feature>
<dbReference type="InParanoid" id="A0A2T3B432"/>
<dbReference type="Pfam" id="PF04082">
    <property type="entry name" value="Fungal_trans"/>
    <property type="match status" value="1"/>
</dbReference>
<dbReference type="InterPro" id="IPR050987">
    <property type="entry name" value="AtrR-like"/>
</dbReference>
<evidence type="ECO:0000313" key="11">
    <source>
        <dbReference type="Proteomes" id="UP000241818"/>
    </source>
</evidence>
<feature type="domain" description="Zn(2)-C6 fungal-type" evidence="9">
    <location>
        <begin position="23"/>
        <end position="53"/>
    </location>
</feature>
<dbReference type="AlphaFoldDB" id="A0A2T3B432"/>
<evidence type="ECO:0000256" key="8">
    <source>
        <dbReference type="SAM" id="MobiDB-lite"/>
    </source>
</evidence>
<feature type="region of interest" description="Disordered" evidence="8">
    <location>
        <begin position="95"/>
        <end position="131"/>
    </location>
</feature>
<protein>
    <recommendedName>
        <fullName evidence="9">Zn(2)-C6 fungal-type domain-containing protein</fullName>
    </recommendedName>
</protein>
<dbReference type="InterPro" id="IPR007219">
    <property type="entry name" value="XnlR_reg_dom"/>
</dbReference>
<dbReference type="FunCoup" id="A0A2T3B432">
    <property type="interactions" value="204"/>
</dbReference>
<evidence type="ECO:0000313" key="10">
    <source>
        <dbReference type="EMBL" id="PSS20396.1"/>
    </source>
</evidence>
<dbReference type="STRING" id="857342.A0A2T3B432"/>
<dbReference type="OrthoDB" id="1924787at2759"/>
<proteinExistence type="predicted"/>
<sequence>MPGILPMKVIKVGSSSQSRIAQACDRCRSKKIRCDGIRPCCSQCANVGFECRTSDKLSRRAFPRGYTESLEERVRTLEAEVKELKDLLDEKDEKIDMLSKMRSNRRPSMSSATPSPRMENPKEPSATPPKEDVFRVQASPVLLGPENADSGSYFVGASSGRAFVDTFKHRIQESGKSVTGLNTGALLNVQSGTAASPAQTPNPSTAPPRMFSDRCVNVFFQEWAPLFPVLHKPSFLRLYEEYMSNPDQMTDPHKLAQLHLVFGIAGLSSDMPERDQIALCENQWRASLEAVLMDNTLVTLQCLILALLYCISKADYNRLQHYKGIAVALSHRLGLHQNQKRFSFGALTIETRKKVFWTLYTVDCFSAALLGLPKLLKEEDIHAEYPSDADDEYVTEKGFQPTLPGECTKISSALALFRVSRILSKVLDQNYPAAATHDLSLQSLISLENELNEWANVLPAHLKLTFVQDKPSTDITGNRSALLSLAYYYIRSLIHRPAVGSSLGSKSSPSVISLADSSKHIIQIVQLLDERNMSFSFCLNRNEMLTLCGLSLLYQSLDLKQEGKLMQDGHRLVLVVIKYLENSKAPGAADFKRLAASMINLDGQSKPTNGRENTLSAPSSAKSTPSPSSAPKQLQPQFQGHACANMIEINNMSQQEKLRRATLPDIAVQSPGSQQYGRTSLDSARPESPMYKSHPQLPTLLKARAIKNPKLPNLDYLSLNNTPVSSQPQSPVPGRSSLPAQNSHGSLFPTSAYTGPKPNPVPTEWEVLLGSFDDRHLYDAIYGGGPATVPPSTDETHPSKPDNWVPDSWDYTPVMVDDFTNANAPRSVLSFSEESLSSGEELSANEMGLPDTVPDYKNPPIIPGTATSGDGYAYLLDGLDGGNFGL</sequence>
<dbReference type="PROSITE" id="PS00463">
    <property type="entry name" value="ZN2_CY6_FUNGAL_1"/>
    <property type="match status" value="1"/>
</dbReference>
<evidence type="ECO:0000256" key="7">
    <source>
        <dbReference type="ARBA" id="ARBA00023242"/>
    </source>
</evidence>
<dbReference type="SMART" id="SM00066">
    <property type="entry name" value="GAL4"/>
    <property type="match status" value="1"/>
</dbReference>
<evidence type="ECO:0000256" key="3">
    <source>
        <dbReference type="ARBA" id="ARBA00022833"/>
    </source>
</evidence>
<evidence type="ECO:0000256" key="4">
    <source>
        <dbReference type="ARBA" id="ARBA00023015"/>
    </source>
</evidence>
<keyword evidence="2" id="KW-0479">Metal-binding</keyword>
<dbReference type="InterPro" id="IPR001138">
    <property type="entry name" value="Zn2Cys6_DnaBD"/>
</dbReference>
<dbReference type="GO" id="GO:0003677">
    <property type="term" value="F:DNA binding"/>
    <property type="evidence" value="ECO:0007669"/>
    <property type="project" value="UniProtKB-KW"/>
</dbReference>
<keyword evidence="4" id="KW-0805">Transcription regulation</keyword>
<feature type="compositionally biased region" description="Polar residues" evidence="8">
    <location>
        <begin position="738"/>
        <end position="753"/>
    </location>
</feature>
<dbReference type="PANTHER" id="PTHR46910">
    <property type="entry name" value="TRANSCRIPTION FACTOR PDR1"/>
    <property type="match status" value="1"/>
</dbReference>
<dbReference type="EMBL" id="KZ679010">
    <property type="protein sequence ID" value="PSS20396.1"/>
    <property type="molecule type" value="Genomic_DNA"/>
</dbReference>
<evidence type="ECO:0000256" key="5">
    <source>
        <dbReference type="ARBA" id="ARBA00023125"/>
    </source>
</evidence>
<name>A0A2T3B432_AMORE</name>
<evidence type="ECO:0000256" key="6">
    <source>
        <dbReference type="ARBA" id="ARBA00023163"/>
    </source>
</evidence>
<keyword evidence="7" id="KW-0539">Nucleus</keyword>
<reference evidence="10 11" key="1">
    <citation type="journal article" date="2018" name="New Phytol.">
        <title>Comparative genomics and transcriptomics depict ericoid mycorrhizal fungi as versatile saprotrophs and plant mutualists.</title>
        <authorList>
            <person name="Martino E."/>
            <person name="Morin E."/>
            <person name="Grelet G.A."/>
            <person name="Kuo A."/>
            <person name="Kohler A."/>
            <person name="Daghino S."/>
            <person name="Barry K.W."/>
            <person name="Cichocki N."/>
            <person name="Clum A."/>
            <person name="Dockter R.B."/>
            <person name="Hainaut M."/>
            <person name="Kuo R.C."/>
            <person name="LaButti K."/>
            <person name="Lindahl B.D."/>
            <person name="Lindquist E.A."/>
            <person name="Lipzen A."/>
            <person name="Khouja H.R."/>
            <person name="Magnuson J."/>
            <person name="Murat C."/>
            <person name="Ohm R.A."/>
            <person name="Singer S.W."/>
            <person name="Spatafora J.W."/>
            <person name="Wang M."/>
            <person name="Veneault-Fourrey C."/>
            <person name="Henrissat B."/>
            <person name="Grigoriev I.V."/>
            <person name="Martin F.M."/>
            <person name="Perotto S."/>
        </authorList>
    </citation>
    <scope>NUCLEOTIDE SEQUENCE [LARGE SCALE GENOMIC DNA]</scope>
    <source>
        <strain evidence="10 11">ATCC 22711</strain>
    </source>
</reference>
<feature type="compositionally biased region" description="Polar residues" evidence="8">
    <location>
        <begin position="670"/>
        <end position="682"/>
    </location>
</feature>
<feature type="compositionally biased region" description="Low complexity" evidence="8">
    <location>
        <begin position="616"/>
        <end position="632"/>
    </location>
</feature>
<dbReference type="GO" id="GO:0006351">
    <property type="term" value="P:DNA-templated transcription"/>
    <property type="evidence" value="ECO:0007669"/>
    <property type="project" value="InterPro"/>
</dbReference>
<feature type="compositionally biased region" description="Low complexity" evidence="8">
    <location>
        <begin position="723"/>
        <end position="733"/>
    </location>
</feature>
<dbReference type="PROSITE" id="PS50048">
    <property type="entry name" value="ZN2_CY6_FUNGAL_2"/>
    <property type="match status" value="1"/>
</dbReference>
<dbReference type="RefSeq" id="XP_024721666.1">
    <property type="nucleotide sequence ID" value="XM_024865614.1"/>
</dbReference>
<dbReference type="CDD" id="cd00067">
    <property type="entry name" value="GAL4"/>
    <property type="match status" value="1"/>
</dbReference>
<dbReference type="CDD" id="cd12148">
    <property type="entry name" value="fungal_TF_MHR"/>
    <property type="match status" value="1"/>
</dbReference>
<keyword evidence="6" id="KW-0804">Transcription</keyword>
<dbReference type="GeneID" id="36573695"/>
<dbReference type="SUPFAM" id="SSF57701">
    <property type="entry name" value="Zn2/Cys6 DNA-binding domain"/>
    <property type="match status" value="1"/>
</dbReference>
<dbReference type="InterPro" id="IPR036864">
    <property type="entry name" value="Zn2-C6_fun-type_DNA-bd_sf"/>
</dbReference>
<dbReference type="Gene3D" id="4.10.240.10">
    <property type="entry name" value="Zn(2)-C6 fungal-type DNA-binding domain"/>
    <property type="match status" value="1"/>
</dbReference>
<feature type="region of interest" description="Disordered" evidence="8">
    <location>
        <begin position="667"/>
        <end position="694"/>
    </location>
</feature>
<evidence type="ECO:0000256" key="1">
    <source>
        <dbReference type="ARBA" id="ARBA00004123"/>
    </source>
</evidence>
<dbReference type="GO" id="GO:0005634">
    <property type="term" value="C:nucleus"/>
    <property type="evidence" value="ECO:0007669"/>
    <property type="project" value="UniProtKB-SubCell"/>
</dbReference>
<dbReference type="GO" id="GO:0008270">
    <property type="term" value="F:zinc ion binding"/>
    <property type="evidence" value="ECO:0007669"/>
    <property type="project" value="InterPro"/>
</dbReference>
<dbReference type="SMART" id="SM00906">
    <property type="entry name" value="Fungal_trans"/>
    <property type="match status" value="1"/>
</dbReference>
<dbReference type="FunFam" id="4.10.240.10:FF:000007">
    <property type="entry name" value="C6 transcription factor FacB"/>
    <property type="match status" value="1"/>
</dbReference>
<evidence type="ECO:0000259" key="9">
    <source>
        <dbReference type="PROSITE" id="PS50048"/>
    </source>
</evidence>
<dbReference type="CDD" id="cd15485">
    <property type="entry name" value="ZIP_Cat8"/>
    <property type="match status" value="1"/>
</dbReference>
<feature type="region of interest" description="Disordered" evidence="8">
    <location>
        <begin position="717"/>
        <end position="759"/>
    </location>
</feature>
<keyword evidence="5" id="KW-0238">DNA-binding</keyword>
<dbReference type="Pfam" id="PF00172">
    <property type="entry name" value="Zn_clus"/>
    <property type="match status" value="1"/>
</dbReference>
<evidence type="ECO:0000256" key="2">
    <source>
        <dbReference type="ARBA" id="ARBA00022723"/>
    </source>
</evidence>
<dbReference type="PANTHER" id="PTHR46910:SF12">
    <property type="entry name" value="REGULATORY PROTEIN CAT8"/>
    <property type="match status" value="1"/>
</dbReference>
<accession>A0A2T3B432</accession>
<comment type="subcellular location">
    <subcellularLocation>
        <location evidence="1">Nucleus</location>
    </subcellularLocation>
</comment>
<gene>
    <name evidence="10" type="ORF">M430DRAFT_27447</name>
</gene>